<proteinExistence type="predicted"/>
<evidence type="ECO:0000313" key="2">
    <source>
        <dbReference type="Proteomes" id="UP001283361"/>
    </source>
</evidence>
<dbReference type="AlphaFoldDB" id="A0AAE0Z8Y6"/>
<sequence length="119" mass="13590">MWNGNIRAEKPEVLSQNRTSHFARLWAVVAPTQPPNLTGWECYVRFVLQFVSLLSVQVEYIDWVTETSGQEALPWGIKRSMVDQAGTDRSLDKQFLPRQQQTLFGCHVTGMFFIELASG</sequence>
<organism evidence="1 2">
    <name type="scientific">Elysia crispata</name>
    <name type="common">lettuce slug</name>
    <dbReference type="NCBI Taxonomy" id="231223"/>
    <lineage>
        <taxon>Eukaryota</taxon>
        <taxon>Metazoa</taxon>
        <taxon>Spiralia</taxon>
        <taxon>Lophotrochozoa</taxon>
        <taxon>Mollusca</taxon>
        <taxon>Gastropoda</taxon>
        <taxon>Heterobranchia</taxon>
        <taxon>Euthyneura</taxon>
        <taxon>Panpulmonata</taxon>
        <taxon>Sacoglossa</taxon>
        <taxon>Placobranchoidea</taxon>
        <taxon>Plakobranchidae</taxon>
        <taxon>Elysia</taxon>
    </lineage>
</organism>
<protein>
    <submittedName>
        <fullName evidence="1">Uncharacterized protein</fullName>
    </submittedName>
</protein>
<dbReference type="Proteomes" id="UP001283361">
    <property type="component" value="Unassembled WGS sequence"/>
</dbReference>
<gene>
    <name evidence="1" type="ORF">RRG08_055661</name>
</gene>
<evidence type="ECO:0000313" key="1">
    <source>
        <dbReference type="EMBL" id="KAK3764496.1"/>
    </source>
</evidence>
<name>A0AAE0Z8Y6_9GAST</name>
<comment type="caution">
    <text evidence="1">The sequence shown here is derived from an EMBL/GenBank/DDBJ whole genome shotgun (WGS) entry which is preliminary data.</text>
</comment>
<keyword evidence="2" id="KW-1185">Reference proteome</keyword>
<accession>A0AAE0Z8Y6</accession>
<dbReference type="EMBL" id="JAWDGP010004437">
    <property type="protein sequence ID" value="KAK3764496.1"/>
    <property type="molecule type" value="Genomic_DNA"/>
</dbReference>
<reference evidence="1" key="1">
    <citation type="journal article" date="2023" name="G3 (Bethesda)">
        <title>A reference genome for the long-term kleptoplast-retaining sea slug Elysia crispata morphotype clarki.</title>
        <authorList>
            <person name="Eastman K.E."/>
            <person name="Pendleton A.L."/>
            <person name="Shaikh M.A."/>
            <person name="Suttiyut T."/>
            <person name="Ogas R."/>
            <person name="Tomko P."/>
            <person name="Gavelis G."/>
            <person name="Widhalm J.R."/>
            <person name="Wisecaver J.H."/>
        </authorList>
    </citation>
    <scope>NUCLEOTIDE SEQUENCE</scope>
    <source>
        <strain evidence="1">ECLA1</strain>
    </source>
</reference>